<dbReference type="eggNOG" id="COG1345">
    <property type="taxonomic scope" value="Bacteria"/>
</dbReference>
<keyword evidence="8" id="KW-0282">Flagellum</keyword>
<dbReference type="RefSeq" id="WP_013769834.1">
    <property type="nucleotide sequence ID" value="NC_015514.1"/>
</dbReference>
<dbReference type="HOGENOM" id="CLU_015182_4_2_11"/>
<dbReference type="EMBL" id="CP002666">
    <property type="protein sequence ID" value="AEE44805.1"/>
    <property type="molecule type" value="Genomic_DNA"/>
</dbReference>
<evidence type="ECO:0000313" key="9">
    <source>
        <dbReference type="Proteomes" id="UP000008460"/>
    </source>
</evidence>
<dbReference type="InterPro" id="IPR010809">
    <property type="entry name" value="FliD_C"/>
</dbReference>
<comment type="similarity">
    <text evidence="1 5">Belongs to the FliD family.</text>
</comment>
<evidence type="ECO:0000256" key="2">
    <source>
        <dbReference type="ARBA" id="ARBA00011255"/>
    </source>
</evidence>
<feature type="domain" description="Flagellar hook-associated protein 2 N-terminal" evidence="6">
    <location>
        <begin position="11"/>
        <end position="106"/>
    </location>
</feature>
<evidence type="ECO:0000259" key="6">
    <source>
        <dbReference type="Pfam" id="PF02465"/>
    </source>
</evidence>
<name>F4GYT6_CELFA</name>
<evidence type="ECO:0000256" key="3">
    <source>
        <dbReference type="ARBA" id="ARBA00023054"/>
    </source>
</evidence>
<sequence>MAALGIDGLISGLKTTDLIAQLMQVESAPQTLLKSKQTATTNLATALQSLNTKVASLAEAATKATTPASWTATKATSSATSVSATTSATSTPTQLSFTVDTLAASQVSLATYSDLTAAGTLAFRVDGKVTEVAIGTDAAATARAVSASGAGVDATVVTANGTTYLQLTGKTSGEAHAFEVFRGTKAQVEAGTATAVVPATIRDASDAHITLWKGTAAQQTATSSSNTFSDVLDGTSITVSKVETEAVRLTVETDTAALTSLASGLVGALNVVLSDIASRTASTTSTAADGGTVVTGGLLSGDSAVRDLKFQLQSAASYGVDGVSPSTVGIVIGKDGSFTFDQAKFTAALAADPGQVQKVVSGLAQRVADVATGASDPVEGTLTLKITGQQKLVKDLGVQIDDWDRRLAIRKESLQRTYSALEVTLSNLNSQSSWLAGQLSSLSASS</sequence>
<dbReference type="InterPro" id="IPR003481">
    <property type="entry name" value="FliD_N"/>
</dbReference>
<dbReference type="GO" id="GO:0007155">
    <property type="term" value="P:cell adhesion"/>
    <property type="evidence" value="ECO:0007669"/>
    <property type="project" value="InterPro"/>
</dbReference>
<evidence type="ECO:0000256" key="4">
    <source>
        <dbReference type="ARBA" id="ARBA00023143"/>
    </source>
</evidence>
<dbReference type="InterPro" id="IPR040026">
    <property type="entry name" value="FliD"/>
</dbReference>
<dbReference type="PANTHER" id="PTHR30288">
    <property type="entry name" value="FLAGELLAR CAP/ASSEMBLY PROTEIN FLID"/>
    <property type="match status" value="1"/>
</dbReference>
<dbReference type="PANTHER" id="PTHR30288:SF0">
    <property type="entry name" value="FLAGELLAR HOOK-ASSOCIATED PROTEIN 2"/>
    <property type="match status" value="1"/>
</dbReference>
<evidence type="ECO:0000259" key="7">
    <source>
        <dbReference type="Pfam" id="PF07195"/>
    </source>
</evidence>
<dbReference type="GO" id="GO:0009424">
    <property type="term" value="C:bacterial-type flagellum hook"/>
    <property type="evidence" value="ECO:0007669"/>
    <property type="project" value="UniProtKB-UniRule"/>
</dbReference>
<comment type="function">
    <text evidence="5">Required for morphogenesis and for the elongation of the flagellar filament by facilitating polymerization of the flagellin monomers at the tip of growing filament. Forms a capping structure, which prevents flagellin subunits (transported through the central channel of the flagellum) from leaking out without polymerization at the distal end.</text>
</comment>
<comment type="subunit">
    <text evidence="2 5">Homopentamer.</text>
</comment>
<keyword evidence="9" id="KW-1185">Reference proteome</keyword>
<dbReference type="Pfam" id="PF07195">
    <property type="entry name" value="FliD_C"/>
    <property type="match status" value="1"/>
</dbReference>
<dbReference type="STRING" id="590998.Celf_0665"/>
<comment type="subcellular location">
    <subcellularLocation>
        <location evidence="5">Secreted</location>
    </subcellularLocation>
    <subcellularLocation>
        <location evidence="5">Bacterial flagellum</location>
    </subcellularLocation>
</comment>
<keyword evidence="8" id="KW-0969">Cilium</keyword>
<gene>
    <name evidence="8" type="ordered locus">Celf_0665</name>
</gene>
<dbReference type="GO" id="GO:0071973">
    <property type="term" value="P:bacterial-type flagellum-dependent cell motility"/>
    <property type="evidence" value="ECO:0007669"/>
    <property type="project" value="TreeGrafter"/>
</dbReference>
<evidence type="ECO:0000313" key="8">
    <source>
        <dbReference type="EMBL" id="AEE44805.1"/>
    </source>
</evidence>
<dbReference type="KEGG" id="cfi:Celf_0665"/>
<evidence type="ECO:0000256" key="5">
    <source>
        <dbReference type="RuleBase" id="RU362066"/>
    </source>
</evidence>
<keyword evidence="5" id="KW-0964">Secreted</keyword>
<feature type="domain" description="Flagellar hook-associated protein 2 C-terminal" evidence="7">
    <location>
        <begin position="204"/>
        <end position="430"/>
    </location>
</feature>
<keyword evidence="8" id="KW-0966">Cell projection</keyword>
<protein>
    <recommendedName>
        <fullName evidence="5">Flagellar hook-associated protein 2</fullName>
        <shortName evidence="5">HAP2</shortName>
    </recommendedName>
    <alternativeName>
        <fullName evidence="5">Flagellar cap protein</fullName>
    </alternativeName>
</protein>
<dbReference type="GO" id="GO:0005576">
    <property type="term" value="C:extracellular region"/>
    <property type="evidence" value="ECO:0007669"/>
    <property type="project" value="UniProtKB-SubCell"/>
</dbReference>
<keyword evidence="4 5" id="KW-0975">Bacterial flagellum</keyword>
<reference evidence="8 9" key="1">
    <citation type="submission" date="2011-04" db="EMBL/GenBank/DDBJ databases">
        <title>Complete sequence of Cellulomonas fimi ATCC 484.</title>
        <authorList>
            <consortium name="US DOE Joint Genome Institute"/>
            <person name="Lucas S."/>
            <person name="Han J."/>
            <person name="Lapidus A."/>
            <person name="Cheng J.-F."/>
            <person name="Goodwin L."/>
            <person name="Pitluck S."/>
            <person name="Peters L."/>
            <person name="Chertkov O."/>
            <person name="Detter J.C."/>
            <person name="Han C."/>
            <person name="Tapia R."/>
            <person name="Land M."/>
            <person name="Hauser L."/>
            <person name="Kyrpides N."/>
            <person name="Ivanova N."/>
            <person name="Ovchinnikova G."/>
            <person name="Pagani I."/>
            <person name="Mead D."/>
            <person name="Brumm P."/>
            <person name="Woyke T."/>
        </authorList>
    </citation>
    <scope>NUCLEOTIDE SEQUENCE [LARGE SCALE GENOMIC DNA]</scope>
    <source>
        <strain evidence="9">ATCC 484 / DSM 20113 / JCM 1341 / NBRC 15513 / NCIMB 8980 / NCTC 7547</strain>
    </source>
</reference>
<accession>F4GYT6</accession>
<dbReference type="Pfam" id="PF02465">
    <property type="entry name" value="FliD_N"/>
    <property type="match status" value="1"/>
</dbReference>
<dbReference type="Proteomes" id="UP000008460">
    <property type="component" value="Chromosome"/>
</dbReference>
<evidence type="ECO:0000256" key="1">
    <source>
        <dbReference type="ARBA" id="ARBA00009764"/>
    </source>
</evidence>
<proteinExistence type="inferred from homology"/>
<dbReference type="AlphaFoldDB" id="F4GYT6"/>
<dbReference type="GO" id="GO:0009421">
    <property type="term" value="C:bacterial-type flagellum filament cap"/>
    <property type="evidence" value="ECO:0007669"/>
    <property type="project" value="InterPro"/>
</dbReference>
<organism evidence="8 9">
    <name type="scientific">Cellulomonas fimi (strain ATCC 484 / DSM 20113 / JCM 1341 / CCUG 24087 / LMG 16345 / NBRC 15513 / NCIMB 8980 / NCTC 7547 / NRS-133)</name>
    <dbReference type="NCBI Taxonomy" id="590998"/>
    <lineage>
        <taxon>Bacteria</taxon>
        <taxon>Bacillati</taxon>
        <taxon>Actinomycetota</taxon>
        <taxon>Actinomycetes</taxon>
        <taxon>Micrococcales</taxon>
        <taxon>Cellulomonadaceae</taxon>
        <taxon>Cellulomonas</taxon>
    </lineage>
</organism>
<keyword evidence="3" id="KW-0175">Coiled coil</keyword>